<dbReference type="Proteomes" id="UP001595615">
    <property type="component" value="Unassembled WGS sequence"/>
</dbReference>
<dbReference type="InterPro" id="IPR024654">
    <property type="entry name" value="Calcineurin-like_PHP_lpxH"/>
</dbReference>
<dbReference type="PIRSF" id="PIRSF000883">
    <property type="entry name" value="Pesterase_MJ0912"/>
    <property type="match status" value="1"/>
</dbReference>
<name>A0ABV7XDV1_9SPHN</name>
<evidence type="ECO:0000256" key="1">
    <source>
        <dbReference type="ARBA" id="ARBA00008950"/>
    </source>
</evidence>
<dbReference type="EMBL" id="JBHRXV010000010">
    <property type="protein sequence ID" value="MFC3713213.1"/>
    <property type="molecule type" value="Genomic_DNA"/>
</dbReference>
<dbReference type="InterPro" id="IPR029052">
    <property type="entry name" value="Metallo-depent_PP-like"/>
</dbReference>
<dbReference type="InterPro" id="IPR011152">
    <property type="entry name" value="Pesterase_MJ0912"/>
</dbReference>
<feature type="domain" description="Calcineurin-like phosphoesterase" evidence="2">
    <location>
        <begin position="1"/>
        <end position="180"/>
    </location>
</feature>
<dbReference type="SUPFAM" id="SSF56300">
    <property type="entry name" value="Metallo-dependent phosphatases"/>
    <property type="match status" value="1"/>
</dbReference>
<reference evidence="4" key="1">
    <citation type="journal article" date="2019" name="Int. J. Syst. Evol. Microbiol.">
        <title>The Global Catalogue of Microorganisms (GCM) 10K type strain sequencing project: providing services to taxonomists for standard genome sequencing and annotation.</title>
        <authorList>
            <consortium name="The Broad Institute Genomics Platform"/>
            <consortium name="The Broad Institute Genome Sequencing Center for Infectious Disease"/>
            <person name="Wu L."/>
            <person name="Ma J."/>
        </authorList>
    </citation>
    <scope>NUCLEOTIDE SEQUENCE [LARGE SCALE GENOMIC DNA]</scope>
    <source>
        <strain evidence="4">KCTC 42644</strain>
    </source>
</reference>
<keyword evidence="4" id="KW-1185">Reference proteome</keyword>
<accession>A0ABV7XDV1</accession>
<dbReference type="RefSeq" id="WP_380861483.1">
    <property type="nucleotide sequence ID" value="NZ_JBHRXV010000010.1"/>
</dbReference>
<evidence type="ECO:0000313" key="4">
    <source>
        <dbReference type="Proteomes" id="UP001595615"/>
    </source>
</evidence>
<comment type="caution">
    <text evidence="3">The sequence shown here is derived from an EMBL/GenBank/DDBJ whole genome shotgun (WGS) entry which is preliminary data.</text>
</comment>
<gene>
    <name evidence="3" type="ORF">ACFOMD_11555</name>
</gene>
<protein>
    <submittedName>
        <fullName evidence="3">Metallophosphoesterase family protein</fullName>
    </submittedName>
</protein>
<dbReference type="Pfam" id="PF12850">
    <property type="entry name" value="Metallophos_2"/>
    <property type="match status" value="1"/>
</dbReference>
<dbReference type="InterPro" id="IPR050126">
    <property type="entry name" value="Ap4A_hydrolase"/>
</dbReference>
<organism evidence="3 4">
    <name type="scientific">Sphingoaurantiacus capsulatus</name>
    <dbReference type="NCBI Taxonomy" id="1771310"/>
    <lineage>
        <taxon>Bacteria</taxon>
        <taxon>Pseudomonadati</taxon>
        <taxon>Pseudomonadota</taxon>
        <taxon>Alphaproteobacteria</taxon>
        <taxon>Sphingomonadales</taxon>
        <taxon>Sphingosinicellaceae</taxon>
        <taxon>Sphingoaurantiacus</taxon>
    </lineage>
</organism>
<dbReference type="Gene3D" id="3.60.21.10">
    <property type="match status" value="1"/>
</dbReference>
<comment type="similarity">
    <text evidence="1">Belongs to the metallophosphoesterase superfamily. YfcE family.</text>
</comment>
<evidence type="ECO:0000259" key="2">
    <source>
        <dbReference type="Pfam" id="PF12850"/>
    </source>
</evidence>
<dbReference type="PANTHER" id="PTHR42850:SF2">
    <property type="entry name" value="BLL5683 PROTEIN"/>
    <property type="match status" value="1"/>
</dbReference>
<sequence>MKIAVLSDIHGNLLALDAVIADAEARGVDLMVNLGDICSGPLFPSETADRLIALDLPTIAGNHERQVLTLPPDRMGPSDRFTAEALRLDQRDWLASLPATLRLNDDVLLVHGTPDSDLIYFMETVTSDGLRAATPEEIESRAGGADAAVILCGHTHIPRVANLADGRLVVNPGSVGLPAYDDVHPYPHVVETGSPHARYAIVSDTDGGWAAELLTVDYDWGRAADVATANGRDDWARALRTGSV</sequence>
<dbReference type="PANTHER" id="PTHR42850">
    <property type="entry name" value="METALLOPHOSPHOESTERASE"/>
    <property type="match status" value="1"/>
</dbReference>
<proteinExistence type="inferred from homology"/>
<evidence type="ECO:0000313" key="3">
    <source>
        <dbReference type="EMBL" id="MFC3713213.1"/>
    </source>
</evidence>